<dbReference type="NCBIfam" id="TIGR04183">
    <property type="entry name" value="Por_Secre_tail"/>
    <property type="match status" value="1"/>
</dbReference>
<dbReference type="Proteomes" id="UP000808337">
    <property type="component" value="Unassembled WGS sequence"/>
</dbReference>
<name>A0A9D7XT56_9BACT</name>
<dbReference type="AlphaFoldDB" id="A0A9D7XT56"/>
<reference evidence="3 4" key="1">
    <citation type="submission" date="2020-10" db="EMBL/GenBank/DDBJ databases">
        <title>Connecting structure to function with the recovery of over 1000 high-quality activated sludge metagenome-assembled genomes encoding full-length rRNA genes using long-read sequencing.</title>
        <authorList>
            <person name="Singleton C.M."/>
            <person name="Petriglieri F."/>
            <person name="Kristensen J.M."/>
            <person name="Kirkegaard R.H."/>
            <person name="Michaelsen T.Y."/>
            <person name="Andersen M.H."/>
            <person name="Karst S.M."/>
            <person name="Dueholm M.S."/>
            <person name="Nielsen P.H."/>
            <person name="Albertsen M."/>
        </authorList>
    </citation>
    <scope>NUCLEOTIDE SEQUENCE [LARGE SCALE GENOMIC DNA]</scope>
    <source>
        <strain evidence="3">Ribe_18-Q3-R11-54_MAXAC.273</strain>
    </source>
</reference>
<dbReference type="InterPro" id="IPR018247">
    <property type="entry name" value="EF_Hand_1_Ca_BS"/>
</dbReference>
<evidence type="ECO:0000313" key="3">
    <source>
        <dbReference type="EMBL" id="MBK9983278.1"/>
    </source>
</evidence>
<keyword evidence="1" id="KW-0732">Signal</keyword>
<accession>A0A9D7XT56</accession>
<dbReference type="InterPro" id="IPR026444">
    <property type="entry name" value="Secre_tail"/>
</dbReference>
<comment type="caution">
    <text evidence="3">The sequence shown here is derived from an EMBL/GenBank/DDBJ whole genome shotgun (WGS) entry which is preliminary data.</text>
</comment>
<protein>
    <submittedName>
        <fullName evidence="3">T9SS type A sorting domain-containing protein</fullName>
    </submittedName>
</protein>
<dbReference type="Pfam" id="PF18962">
    <property type="entry name" value="Por_Secre_tail"/>
    <property type="match status" value="1"/>
</dbReference>
<organism evidence="3 4">
    <name type="scientific">Candidatus Opimibacter skivensis</name>
    <dbReference type="NCBI Taxonomy" id="2982028"/>
    <lineage>
        <taxon>Bacteria</taxon>
        <taxon>Pseudomonadati</taxon>
        <taxon>Bacteroidota</taxon>
        <taxon>Saprospiria</taxon>
        <taxon>Saprospirales</taxon>
        <taxon>Saprospiraceae</taxon>
        <taxon>Candidatus Opimibacter</taxon>
    </lineage>
</organism>
<sequence length="803" mass="90313">MKTSAVFVLLLSSWTIIHAQDPCRGRGTPAVFQANRIGALFFPQGEKFFDLEHEYFKVPYTSEASPSTIFACAPWISGYINGEVRAACQTYLSFTGQDFNTGPLITDAQIPVDLCGKFDHVWEISNGDIFSHIADYETDHFIDDTIPSVFGWPAQGNKYFFRFNGFELPAEHKGGWAEFEDLNQNGNYDPDLGEYPIVRLKGHPYIPTEIMWMVFNDQGIHGLTASSPLGIEIQLTVFGFNCQDNAVLNNALFNTYKVINQNAVAIDSMFFGLFTDYDLGCAEDDYMGCDSSRNTEFVYNKKALEGFSDGDCSTGQATYGEFPPVQSMTYVSHPLHSFIFEDRTLHPSVQGYFNFLNGLWEDGTPIRKYGDGYHQDPSYTMTRFLYGGDPRDSTQWSLHTNPPMYGIDALTVSSVSIGRLPSYDSVVIETVYQFHQDSTLDNLEQIGYMQSNIDYLHEHLDDLLSECTPTPVCSDDDCVWPGDFNRNGIADHFDILYWGVEKDAYGSPRDGRINWEGHAAEPWVLELPDGFNAKHGDANGNGVINDEDIERNLVHFLKTNYRFHPINLYPEGPEIVLSSDMIGSNGRIPRVRIKAGTDIQNVLGLGYEIEYDTSLFVFNKMLDFWPSDSNSLTYSLMQYLPTGTLLNEDVRFASVQTDHRGINIPKGFLLQRDFVFMLSLKSGLTYDDLPDSIVIRLRNLIAIDPDGNDLHIGSEPLVLYKNQITAAISPLDDQFLVYPNPARDLLYVDSPIDTSGEILNLQGQIIQRVYLKNNSPIDVSGLGPGVYLLRISGSSHTYKVVIY</sequence>
<evidence type="ECO:0000313" key="4">
    <source>
        <dbReference type="Proteomes" id="UP000808337"/>
    </source>
</evidence>
<proteinExistence type="predicted"/>
<dbReference type="EMBL" id="JADKGY010000014">
    <property type="protein sequence ID" value="MBK9983278.1"/>
    <property type="molecule type" value="Genomic_DNA"/>
</dbReference>
<gene>
    <name evidence="3" type="ORF">IPP15_12895</name>
</gene>
<dbReference type="PROSITE" id="PS00018">
    <property type="entry name" value="EF_HAND_1"/>
    <property type="match status" value="1"/>
</dbReference>
<feature type="domain" description="Secretion system C-terminal sorting" evidence="2">
    <location>
        <begin position="737"/>
        <end position="802"/>
    </location>
</feature>
<feature type="chain" id="PRO_5039505371" evidence="1">
    <location>
        <begin position="20"/>
        <end position="803"/>
    </location>
</feature>
<feature type="signal peptide" evidence="1">
    <location>
        <begin position="1"/>
        <end position="19"/>
    </location>
</feature>
<evidence type="ECO:0000259" key="2">
    <source>
        <dbReference type="Pfam" id="PF18962"/>
    </source>
</evidence>
<evidence type="ECO:0000256" key="1">
    <source>
        <dbReference type="SAM" id="SignalP"/>
    </source>
</evidence>